<gene>
    <name evidence="1" type="ORF">FR932_03580</name>
</gene>
<keyword evidence="2" id="KW-1185">Reference proteome</keyword>
<dbReference type="EMBL" id="CP044399">
    <property type="protein sequence ID" value="QFI36969.1"/>
    <property type="molecule type" value="Genomic_DNA"/>
</dbReference>
<dbReference type="Pfam" id="PF07070">
    <property type="entry name" value="Spo0M"/>
    <property type="match status" value="1"/>
</dbReference>
<proteinExistence type="predicted"/>
<organism evidence="1 2">
    <name type="scientific">Moritella marina ATCC 15381</name>
    <dbReference type="NCBI Taxonomy" id="1202962"/>
    <lineage>
        <taxon>Bacteria</taxon>
        <taxon>Pseudomonadati</taxon>
        <taxon>Pseudomonadota</taxon>
        <taxon>Gammaproteobacteria</taxon>
        <taxon>Alteromonadales</taxon>
        <taxon>Moritellaceae</taxon>
        <taxon>Moritella</taxon>
    </lineage>
</organism>
<sequence length="244" mass="26803">MFKNISAALGFGGAKVDTILDHNEVLQGGLVSGHVKVMGGSVDQSIAAITICLMTKVKQEIDDNIQFVDHVLAQYHVSDAFDAKADAEYRFDFEFDLHPEAPITTLAVSNNQCVVWLDTELDIDYAIDASDKDVIHVLPLPTIAGIISKLIEDKDLKLVKTDMESGSISMSGFTNESGAYQEIEFRKSSIFSRGELELSFAIKGDTIYGLAEIDRVLRGDSYKSFDISIHASDAEIDDLVDYLI</sequence>
<name>A0A5J6WG67_MORMI</name>
<dbReference type="InterPro" id="IPR009776">
    <property type="entry name" value="Spore_0_M"/>
</dbReference>
<protein>
    <recommendedName>
        <fullName evidence="3">Sporulation protein</fullName>
    </recommendedName>
</protein>
<dbReference type="RefSeq" id="WP_019439920.1">
    <property type="nucleotide sequence ID" value="NZ_ALOE01000005.1"/>
</dbReference>
<dbReference type="KEGG" id="mmaa:FR932_03580"/>
<accession>A0A5J6WG67</accession>
<dbReference type="PANTHER" id="PTHR40053:SF1">
    <property type="entry name" value="SPORULATION-CONTROL PROTEIN SPO0M"/>
    <property type="match status" value="1"/>
</dbReference>
<dbReference type="PANTHER" id="PTHR40053">
    <property type="entry name" value="SPORULATION-CONTROL PROTEIN SPO0M"/>
    <property type="match status" value="1"/>
</dbReference>
<evidence type="ECO:0000313" key="1">
    <source>
        <dbReference type="EMBL" id="QFI36969.1"/>
    </source>
</evidence>
<dbReference type="AlphaFoldDB" id="A0A5J6WG67"/>
<dbReference type="Proteomes" id="UP000327424">
    <property type="component" value="Chromosome"/>
</dbReference>
<dbReference type="OrthoDB" id="2351239at2"/>
<evidence type="ECO:0000313" key="2">
    <source>
        <dbReference type="Proteomes" id="UP000327424"/>
    </source>
</evidence>
<evidence type="ECO:0008006" key="3">
    <source>
        <dbReference type="Google" id="ProtNLM"/>
    </source>
</evidence>
<reference evidence="1 2" key="1">
    <citation type="submission" date="2019-09" db="EMBL/GenBank/DDBJ databases">
        <title>Hybrid Assembly of the complete Genome of the Deep-Sea Bacterium Moritella marina from long Nanopore and Illumina reads.</title>
        <authorList>
            <person name="Magin S."/>
            <person name="Georgoulis A."/>
            <person name="Papadimitriou K."/>
            <person name="Iliakis G."/>
            <person name="Vorgias C.E."/>
        </authorList>
    </citation>
    <scope>NUCLEOTIDE SEQUENCE [LARGE SCALE GENOMIC DNA]</scope>
    <source>
        <strain evidence="1 2">MP-1</strain>
    </source>
</reference>